<keyword evidence="3" id="KW-1185">Reference proteome</keyword>
<proteinExistence type="predicted"/>
<organism evidence="2 3">
    <name type="scientific">Solitalea agri</name>
    <dbReference type="NCBI Taxonomy" id="2953739"/>
    <lineage>
        <taxon>Bacteria</taxon>
        <taxon>Pseudomonadati</taxon>
        <taxon>Bacteroidota</taxon>
        <taxon>Sphingobacteriia</taxon>
        <taxon>Sphingobacteriales</taxon>
        <taxon>Sphingobacteriaceae</taxon>
        <taxon>Solitalea</taxon>
    </lineage>
</organism>
<accession>A0A9X2EYL3</accession>
<protein>
    <submittedName>
        <fullName evidence="2">Type II toxin-antitoxin system RelE/ParE family toxin</fullName>
    </submittedName>
</protein>
<dbReference type="Pfam" id="PF05016">
    <property type="entry name" value="ParE_toxin"/>
    <property type="match status" value="1"/>
</dbReference>
<dbReference type="InterPro" id="IPR035093">
    <property type="entry name" value="RelE/ParE_toxin_dom_sf"/>
</dbReference>
<dbReference type="InterPro" id="IPR007712">
    <property type="entry name" value="RelE/ParE_toxin"/>
</dbReference>
<evidence type="ECO:0000313" key="2">
    <source>
        <dbReference type="EMBL" id="MCO4291377.1"/>
    </source>
</evidence>
<dbReference type="Gene3D" id="3.30.2310.20">
    <property type="entry name" value="RelE-like"/>
    <property type="match status" value="1"/>
</dbReference>
<name>A0A9X2EYL3_9SPHI</name>
<sequence length="94" mass="11102">MQVFLTARAERNFYSIVTYLKNKWGEKTANEFIQKTDQVFKLLKSFPSIGQIEQEDIRGFQLSPQTRILYRVGKNKIIVLTFFDVRQHPGKKFS</sequence>
<dbReference type="AlphaFoldDB" id="A0A9X2EYL3"/>
<comment type="caution">
    <text evidence="2">The sequence shown here is derived from an EMBL/GenBank/DDBJ whole genome shotgun (WGS) entry which is preliminary data.</text>
</comment>
<dbReference type="EMBL" id="JAMWYS010000003">
    <property type="protein sequence ID" value="MCO4291377.1"/>
    <property type="molecule type" value="Genomic_DNA"/>
</dbReference>
<dbReference type="Proteomes" id="UP001155182">
    <property type="component" value="Unassembled WGS sequence"/>
</dbReference>
<dbReference type="RefSeq" id="WP_252585583.1">
    <property type="nucleotide sequence ID" value="NZ_JAMWYS010000003.1"/>
</dbReference>
<gene>
    <name evidence="2" type="ORF">NF867_00690</name>
</gene>
<evidence type="ECO:0000313" key="3">
    <source>
        <dbReference type="Proteomes" id="UP001155182"/>
    </source>
</evidence>
<evidence type="ECO:0000256" key="1">
    <source>
        <dbReference type="ARBA" id="ARBA00022649"/>
    </source>
</evidence>
<keyword evidence="1" id="KW-1277">Toxin-antitoxin system</keyword>
<reference evidence="2" key="1">
    <citation type="submission" date="2022-06" db="EMBL/GenBank/DDBJ databases">
        <title>Solitalea sp. MAHUQ-68 isolated from rhizospheric soil.</title>
        <authorList>
            <person name="Huq M.A."/>
        </authorList>
    </citation>
    <scope>NUCLEOTIDE SEQUENCE</scope>
    <source>
        <strain evidence="2">MAHUQ-68</strain>
    </source>
</reference>